<proteinExistence type="predicted"/>
<gene>
    <name evidence="2" type="ORF">LACPI_1167</name>
</gene>
<dbReference type="RefSeq" id="WP_269448897.1">
    <property type="nucleotide sequence ID" value="NZ_LN774769.1"/>
</dbReference>
<name>A0A0D6DXA2_9LACT</name>
<evidence type="ECO:0000313" key="3">
    <source>
        <dbReference type="Proteomes" id="UP000033166"/>
    </source>
</evidence>
<dbReference type="AlphaFoldDB" id="A0A0D6DXA2"/>
<keyword evidence="1" id="KW-0812">Transmembrane</keyword>
<reference evidence="3" key="1">
    <citation type="submission" date="2015-01" db="EMBL/GenBank/DDBJ databases">
        <authorList>
            <person name="Andreevskaya M."/>
        </authorList>
    </citation>
    <scope>NUCLEOTIDE SEQUENCE [LARGE SCALE GENOMIC DNA]</scope>
    <source>
        <strain evidence="3">MKFS47</strain>
    </source>
</reference>
<dbReference type="KEGG" id="lpk:LACPI_1167"/>
<protein>
    <submittedName>
        <fullName evidence="2">Uncharacterized protein</fullName>
    </submittedName>
</protein>
<dbReference type="Proteomes" id="UP000033166">
    <property type="component" value="Chromosome I"/>
</dbReference>
<evidence type="ECO:0000256" key="1">
    <source>
        <dbReference type="SAM" id="Phobius"/>
    </source>
</evidence>
<dbReference type="HOGENOM" id="CLU_3271961_0_0_9"/>
<evidence type="ECO:0000313" key="2">
    <source>
        <dbReference type="EMBL" id="CEN28367.1"/>
    </source>
</evidence>
<dbReference type="EMBL" id="LN774769">
    <property type="protein sequence ID" value="CEN28367.1"/>
    <property type="molecule type" value="Genomic_DNA"/>
</dbReference>
<organism evidence="2 3">
    <name type="scientific">Pseudolactococcus piscium MKFS47</name>
    <dbReference type="NCBI Taxonomy" id="297352"/>
    <lineage>
        <taxon>Bacteria</taxon>
        <taxon>Bacillati</taxon>
        <taxon>Bacillota</taxon>
        <taxon>Bacilli</taxon>
        <taxon>Lactobacillales</taxon>
        <taxon>Streptococcaceae</taxon>
        <taxon>Pseudolactococcus</taxon>
    </lineage>
</organism>
<keyword evidence="1" id="KW-1133">Transmembrane helix</keyword>
<keyword evidence="1" id="KW-0472">Membrane</keyword>
<feature type="transmembrane region" description="Helical" evidence="1">
    <location>
        <begin position="7"/>
        <end position="32"/>
    </location>
</feature>
<accession>A0A0D6DXA2</accession>
<sequence length="41" mass="4741">MKKGLRLWSLLTIAFISTLFLITSLFYGLMVYQTAQSVRKT</sequence>